<sequence>MEADVLSVAIVRGLWQRSLIAWPDGRRDTATAVCWLQGPSLYIDLRQPAGRPDFGGYSCLDDLDRPALAWLAAQEGFAGELLFDGGHFEWRRDLDLQPTSPYSDVGKLWFEGDVLVEEGRDIPYIEHWHRGPEATQPAAAARLAGADGRPGTIVRSGDHFMFARGRDAALPAGETLAELVAAAPTPAAARALIDMEISFGAVTDEGWIITRSSLPWREGCNLAPVTAQGGAGLLTGETAADGRPTHRRWSIQALQGVLTDLVDFSALRPTALAR</sequence>
<accession>A0A317EBG7</accession>
<keyword evidence="2" id="KW-1185">Reference proteome</keyword>
<comment type="caution">
    <text evidence="1">The sequence shown here is derived from an EMBL/GenBank/DDBJ whole genome shotgun (WGS) entry which is preliminary data.</text>
</comment>
<name>A0A317EBG7_9PROT</name>
<evidence type="ECO:0000313" key="2">
    <source>
        <dbReference type="Proteomes" id="UP000246077"/>
    </source>
</evidence>
<proteinExistence type="predicted"/>
<dbReference type="AlphaFoldDB" id="A0A317EBG7"/>
<evidence type="ECO:0000313" key="1">
    <source>
        <dbReference type="EMBL" id="PWR23922.1"/>
    </source>
</evidence>
<organism evidence="1 2">
    <name type="scientific">Zavarzinia compransoris</name>
    <dbReference type="NCBI Taxonomy" id="1264899"/>
    <lineage>
        <taxon>Bacteria</taxon>
        <taxon>Pseudomonadati</taxon>
        <taxon>Pseudomonadota</taxon>
        <taxon>Alphaproteobacteria</taxon>
        <taxon>Rhodospirillales</taxon>
        <taxon>Zavarziniaceae</taxon>
        <taxon>Zavarzinia</taxon>
    </lineage>
</organism>
<gene>
    <name evidence="1" type="ORF">DKG75_05065</name>
</gene>
<dbReference type="EMBL" id="QGLF01000001">
    <property type="protein sequence ID" value="PWR23922.1"/>
    <property type="molecule type" value="Genomic_DNA"/>
</dbReference>
<dbReference type="Proteomes" id="UP000246077">
    <property type="component" value="Unassembled WGS sequence"/>
</dbReference>
<reference evidence="2" key="1">
    <citation type="submission" date="2018-05" db="EMBL/GenBank/DDBJ databases">
        <title>Zavarzinia sp. HR-AS.</title>
        <authorList>
            <person name="Lee Y."/>
            <person name="Jeon C.O."/>
        </authorList>
    </citation>
    <scope>NUCLEOTIDE SEQUENCE [LARGE SCALE GENOMIC DNA]</scope>
    <source>
        <strain evidence="2">DSM 1231</strain>
    </source>
</reference>
<protein>
    <submittedName>
        <fullName evidence="1">Uncharacterized protein</fullName>
    </submittedName>
</protein>